<comment type="caution">
    <text evidence="11">The sequence shown here is derived from an EMBL/GenBank/DDBJ whole genome shotgun (WGS) entry which is preliminary data.</text>
</comment>
<sequence length="539" mass="57134">MSIFNIGISGLNVAQSALTTTSKNISNVYTPGYNREVTLLGEAKGNGGVQVNETQRQFDQFVSGQLNAATSQSRALAAYEGQLSQIDNLLADGDAGLAPLMQNFFAAVQDLTGAPSDPATRQGLLGAADMLTSQFRSFDGYLSDMQQGVNGQLRDEVSQINTLTGQVADLNREIALVRGRTGEIPNGLLNQRDHLVAKLSEHMDVRLSVQDGRSYSVTLPDGQPLVNGQKAYALEVVRSPNDPQREVIGYGGPGGKTQPLPETAIRGGTVGGLMAFRSEALDRVQNQLGQLTVSLGVAVNRLQGEGEDLNGDPGEPLFSVPSPRVNAYTGNRSGATATAEIDVDNIDQLRAADYTLRFGANGAVEIINKANGQRSSGQLSDGNTLSFGGVTLGFSQVPGSGDRFEVRPVRHAAGEFNNLISDLDRIVAGEPDGGSGDNRIALQMQRLQDEPIVGGNASLTQAYSGIVNEVGNRTSVVQANLEARQGITDQLRAVQQSGSGVNLDEEAANLLRFQQFYAANARVIDTASTLFDTLLGLRN</sequence>
<gene>
    <name evidence="7 11" type="primary">flgK</name>
    <name evidence="11" type="ORF">QC820_11085</name>
</gene>
<evidence type="ECO:0000259" key="10">
    <source>
        <dbReference type="Pfam" id="PF22638"/>
    </source>
</evidence>
<dbReference type="Proteomes" id="UP001252270">
    <property type="component" value="Unassembled WGS sequence"/>
</dbReference>
<evidence type="ECO:0000256" key="2">
    <source>
        <dbReference type="ARBA" id="ARBA00004613"/>
    </source>
</evidence>
<evidence type="ECO:0000256" key="5">
    <source>
        <dbReference type="ARBA" id="ARBA00022525"/>
    </source>
</evidence>
<keyword evidence="11" id="KW-0966">Cell projection</keyword>
<dbReference type="Pfam" id="PF00460">
    <property type="entry name" value="Flg_bb_rod"/>
    <property type="match status" value="1"/>
</dbReference>
<dbReference type="PRINTS" id="PR01005">
    <property type="entry name" value="FLGHOOKAP1"/>
</dbReference>
<dbReference type="NCBIfam" id="TIGR02492">
    <property type="entry name" value="flgK_ends"/>
    <property type="match status" value="1"/>
</dbReference>
<name>A0ABU1GMV3_9GAMM</name>
<comment type="subcellular location">
    <subcellularLocation>
        <location evidence="1 7">Bacterial flagellum</location>
    </subcellularLocation>
    <subcellularLocation>
        <location evidence="2 7">Secreted</location>
    </subcellularLocation>
</comment>
<organism evidence="11 12">
    <name type="scientific">Halomonas mongoliensis</name>
    <dbReference type="NCBI Taxonomy" id="321265"/>
    <lineage>
        <taxon>Bacteria</taxon>
        <taxon>Pseudomonadati</taxon>
        <taxon>Pseudomonadota</taxon>
        <taxon>Gammaproteobacteria</taxon>
        <taxon>Oceanospirillales</taxon>
        <taxon>Halomonadaceae</taxon>
        <taxon>Halomonas</taxon>
    </lineage>
</organism>
<accession>A0ABU1GMV3</accession>
<feature type="domain" description="Flagellar hook-associated protein FlgK helical" evidence="10">
    <location>
        <begin position="83"/>
        <end position="318"/>
    </location>
</feature>
<protein>
    <recommendedName>
        <fullName evidence="4 7">Flagellar hook-associated protein 1</fullName>
        <shortName evidence="7">HAP1</shortName>
    </recommendedName>
</protein>
<comment type="similarity">
    <text evidence="3 7">Belongs to the flagella basal body rod proteins family.</text>
</comment>
<dbReference type="RefSeq" id="WP_309636979.1">
    <property type="nucleotide sequence ID" value="NZ_JARWAL010000009.1"/>
</dbReference>
<keyword evidence="11" id="KW-0282">Flagellum</keyword>
<reference evidence="11 12" key="1">
    <citation type="submission" date="2023-04" db="EMBL/GenBank/DDBJ databases">
        <title>A long-awaited taxogenomic arrangement of the family Halomonadaceae.</title>
        <authorList>
            <person name="De La Haba R."/>
            <person name="Chuvochina M."/>
            <person name="Wittouck S."/>
            <person name="Arahal D.R."/>
            <person name="Sanchez-Porro C."/>
            <person name="Hugenholtz P."/>
            <person name="Ventosa A."/>
        </authorList>
    </citation>
    <scope>NUCLEOTIDE SEQUENCE [LARGE SCALE GENOMIC DNA]</scope>
    <source>
        <strain evidence="11 12">DSM 17332</strain>
    </source>
</reference>
<feature type="domain" description="Flagellar basal body rod protein N-terminal" evidence="8">
    <location>
        <begin position="4"/>
        <end position="33"/>
    </location>
</feature>
<evidence type="ECO:0000259" key="9">
    <source>
        <dbReference type="Pfam" id="PF06429"/>
    </source>
</evidence>
<evidence type="ECO:0000313" key="11">
    <source>
        <dbReference type="EMBL" id="MDR5893359.1"/>
    </source>
</evidence>
<keyword evidence="5 7" id="KW-0964">Secreted</keyword>
<keyword evidence="6 7" id="KW-0975">Bacterial flagellum</keyword>
<dbReference type="PANTHER" id="PTHR30033:SF1">
    <property type="entry name" value="FLAGELLAR HOOK-ASSOCIATED PROTEIN 1"/>
    <property type="match status" value="1"/>
</dbReference>
<dbReference type="PANTHER" id="PTHR30033">
    <property type="entry name" value="FLAGELLAR HOOK-ASSOCIATED PROTEIN 1"/>
    <property type="match status" value="1"/>
</dbReference>
<evidence type="ECO:0000256" key="1">
    <source>
        <dbReference type="ARBA" id="ARBA00004365"/>
    </source>
</evidence>
<dbReference type="Pfam" id="PF22638">
    <property type="entry name" value="FlgK_D1"/>
    <property type="match status" value="1"/>
</dbReference>
<dbReference type="InterPro" id="IPR010930">
    <property type="entry name" value="Flg_bb/hook_C_dom"/>
</dbReference>
<dbReference type="InterPro" id="IPR053927">
    <property type="entry name" value="FlgK_helical"/>
</dbReference>
<evidence type="ECO:0000259" key="8">
    <source>
        <dbReference type="Pfam" id="PF00460"/>
    </source>
</evidence>
<dbReference type="InterPro" id="IPR001444">
    <property type="entry name" value="Flag_bb_rod_N"/>
</dbReference>
<dbReference type="InterPro" id="IPR002371">
    <property type="entry name" value="FlgK"/>
</dbReference>
<keyword evidence="11" id="KW-0969">Cilium</keyword>
<keyword evidence="12" id="KW-1185">Reference proteome</keyword>
<evidence type="ECO:0000256" key="3">
    <source>
        <dbReference type="ARBA" id="ARBA00009677"/>
    </source>
</evidence>
<evidence type="ECO:0000256" key="4">
    <source>
        <dbReference type="ARBA" id="ARBA00016244"/>
    </source>
</evidence>
<dbReference type="Pfam" id="PF06429">
    <property type="entry name" value="Flg_bbr_C"/>
    <property type="match status" value="1"/>
</dbReference>
<proteinExistence type="inferred from homology"/>
<dbReference type="SUPFAM" id="SSF64518">
    <property type="entry name" value="Phase 1 flagellin"/>
    <property type="match status" value="1"/>
</dbReference>
<feature type="domain" description="Flagellar basal-body/hook protein C-terminal" evidence="9">
    <location>
        <begin position="497"/>
        <end position="537"/>
    </location>
</feature>
<evidence type="ECO:0000256" key="7">
    <source>
        <dbReference type="RuleBase" id="RU362065"/>
    </source>
</evidence>
<dbReference type="EMBL" id="JARWAL010000009">
    <property type="protein sequence ID" value="MDR5893359.1"/>
    <property type="molecule type" value="Genomic_DNA"/>
</dbReference>
<evidence type="ECO:0000313" key="12">
    <source>
        <dbReference type="Proteomes" id="UP001252270"/>
    </source>
</evidence>
<evidence type="ECO:0000256" key="6">
    <source>
        <dbReference type="ARBA" id="ARBA00023143"/>
    </source>
</evidence>